<dbReference type="EC" id="3.11.1.2" evidence="1"/>
<dbReference type="SUPFAM" id="SSF53649">
    <property type="entry name" value="Alkaline phosphatase-like"/>
    <property type="match status" value="1"/>
</dbReference>
<dbReference type="PANTHER" id="PTHR10151:SF120">
    <property type="entry name" value="BIS(5'-ADENOSYL)-TRIPHOSPHATASE"/>
    <property type="match status" value="1"/>
</dbReference>
<dbReference type="Pfam" id="PF01663">
    <property type="entry name" value="Phosphodiest"/>
    <property type="match status" value="1"/>
</dbReference>
<sequence>MSSSVDVEVNGRSYAPPADPVVVVCIDGSEPDYHLRAIEAGRMPYLESVLRDGTDLSAECAMPSFTNPNNISIATGASPAVHGICGNYFFDPVSRADVMMNDPRFLRASTIFAAFEQSGVDIAIVTAKDKLRRLLGDGLESGICFSAEKAGTATVEQNGIDDVLKLVGMPLPSVYSAELSEFAMAAGVEILRERRPGLTYLSLTDYVQHKYAPGTPEANDFYAMLDTSFAQLHELGAVLVITADHGMNAKSAPDGSPQVVYLQEHLDSALGPGRSHVVLPITDPYTSHHASLGSFAFVHLQNGADAAAVRAQLVGIEGVQDVLGRDDASERYELPGDRIGDLAVVGDKHVALGTSPDKHDLSRLDRPLRSHGGRTEQTVPLIVNRVLNPLPHGHRLRNFDAYWLALNFAIRRPS</sequence>
<accession>A0A6L9SHU5</accession>
<dbReference type="CDD" id="cd16018">
    <property type="entry name" value="Enpp"/>
    <property type="match status" value="1"/>
</dbReference>
<comment type="caution">
    <text evidence="1">The sequence shown here is derived from an EMBL/GenBank/DDBJ whole genome shotgun (WGS) entry which is preliminary data.</text>
</comment>
<evidence type="ECO:0000313" key="2">
    <source>
        <dbReference type="Proteomes" id="UP000475214"/>
    </source>
</evidence>
<dbReference type="InterPro" id="IPR023116">
    <property type="entry name" value="Phosphonoacetate_hydro_insert"/>
</dbReference>
<protein>
    <submittedName>
        <fullName evidence="1">Phosphonoacetate hydrolase</fullName>
        <ecNumber evidence="1">3.11.1.2</ecNumber>
    </submittedName>
</protein>
<dbReference type="InterPro" id="IPR012710">
    <property type="entry name" value="Phosphonoacetate_hydro"/>
</dbReference>
<organism evidence="1 2">
    <name type="scientific">Phytoactinopolyspora halotolerans</name>
    <dbReference type="NCBI Taxonomy" id="1981512"/>
    <lineage>
        <taxon>Bacteria</taxon>
        <taxon>Bacillati</taxon>
        <taxon>Actinomycetota</taxon>
        <taxon>Actinomycetes</taxon>
        <taxon>Jiangellales</taxon>
        <taxon>Jiangellaceae</taxon>
        <taxon>Phytoactinopolyspora</taxon>
    </lineage>
</organism>
<dbReference type="InterPro" id="IPR017850">
    <property type="entry name" value="Alkaline_phosphatase_core_sf"/>
</dbReference>
<dbReference type="Proteomes" id="UP000475214">
    <property type="component" value="Unassembled WGS sequence"/>
</dbReference>
<reference evidence="1 2" key="1">
    <citation type="submission" date="2020-02" db="EMBL/GenBank/DDBJ databases">
        <authorList>
            <person name="Li X.-J."/>
            <person name="Han X.-M."/>
        </authorList>
    </citation>
    <scope>NUCLEOTIDE SEQUENCE [LARGE SCALE GENOMIC DNA]</scope>
    <source>
        <strain evidence="1 2">CCTCC AB 2017055</strain>
    </source>
</reference>
<proteinExistence type="predicted"/>
<evidence type="ECO:0000313" key="1">
    <source>
        <dbReference type="EMBL" id="NEE04214.1"/>
    </source>
</evidence>
<keyword evidence="1" id="KW-0378">Hydrolase</keyword>
<name>A0A6L9SHU5_9ACTN</name>
<dbReference type="RefSeq" id="WP_163744549.1">
    <property type="nucleotide sequence ID" value="NZ_JAAGOA010000030.1"/>
</dbReference>
<dbReference type="EMBL" id="JAAGOA010000030">
    <property type="protein sequence ID" value="NEE04214.1"/>
    <property type="molecule type" value="Genomic_DNA"/>
</dbReference>
<dbReference type="PANTHER" id="PTHR10151">
    <property type="entry name" value="ECTONUCLEOTIDE PYROPHOSPHATASE/PHOSPHODIESTERASE"/>
    <property type="match status" value="1"/>
</dbReference>
<dbReference type="Gene3D" id="3.40.720.10">
    <property type="entry name" value="Alkaline Phosphatase, subunit A"/>
    <property type="match status" value="1"/>
</dbReference>
<dbReference type="NCBIfam" id="TIGR02335">
    <property type="entry name" value="hydr_PhnA"/>
    <property type="match status" value="1"/>
</dbReference>
<dbReference type="InterPro" id="IPR002591">
    <property type="entry name" value="Phosphodiest/P_Trfase"/>
</dbReference>
<dbReference type="Gene3D" id="3.30.1360.110">
    <property type="entry name" value="Domain 2, Phosphonoacetate Hydrolase"/>
    <property type="match status" value="1"/>
</dbReference>
<dbReference type="AlphaFoldDB" id="A0A6L9SHU5"/>
<dbReference type="GO" id="GO:0047400">
    <property type="term" value="F:phosphonoacetate hydrolase activity"/>
    <property type="evidence" value="ECO:0007669"/>
    <property type="project" value="UniProtKB-EC"/>
</dbReference>
<keyword evidence="2" id="KW-1185">Reference proteome</keyword>
<gene>
    <name evidence="1" type="primary">phnA</name>
    <name evidence="1" type="ORF">G1H10_28990</name>
</gene>